<gene>
    <name evidence="2" type="ORF">D3Z33_06795</name>
</gene>
<evidence type="ECO:0000313" key="2">
    <source>
        <dbReference type="EMBL" id="NBI06567.1"/>
    </source>
</evidence>
<dbReference type="OrthoDB" id="3192849at2"/>
<proteinExistence type="predicted"/>
<organism evidence="2 3">
    <name type="scientific">Senegalia massiliensis</name>
    <dbReference type="NCBI Taxonomy" id="1720316"/>
    <lineage>
        <taxon>Bacteria</taxon>
        <taxon>Bacillati</taxon>
        <taxon>Bacillota</taxon>
        <taxon>Clostridia</taxon>
        <taxon>Eubacteriales</taxon>
        <taxon>Clostridiaceae</taxon>
        <taxon>Senegalia</taxon>
    </lineage>
</organism>
<reference evidence="2 3" key="1">
    <citation type="submission" date="2018-08" db="EMBL/GenBank/DDBJ databases">
        <title>Murine metabolic-syndrome-specific gut microbial biobank.</title>
        <authorList>
            <person name="Liu C."/>
        </authorList>
    </citation>
    <scope>NUCLEOTIDE SEQUENCE [LARGE SCALE GENOMIC DNA]</scope>
    <source>
        <strain evidence="2 3">583</strain>
    </source>
</reference>
<dbReference type="EMBL" id="QXXA01000006">
    <property type="protein sequence ID" value="NBI06567.1"/>
    <property type="molecule type" value="Genomic_DNA"/>
</dbReference>
<comment type="caution">
    <text evidence="2">The sequence shown here is derived from an EMBL/GenBank/DDBJ whole genome shotgun (WGS) entry which is preliminary data.</text>
</comment>
<accession>A0A845QUK9</accession>
<evidence type="ECO:0000313" key="3">
    <source>
        <dbReference type="Proteomes" id="UP000467132"/>
    </source>
</evidence>
<keyword evidence="3" id="KW-1185">Reference proteome</keyword>
<evidence type="ECO:0000259" key="1">
    <source>
        <dbReference type="Pfam" id="PF11823"/>
    </source>
</evidence>
<dbReference type="Pfam" id="PF11823">
    <property type="entry name" value="Se_S_carrier"/>
    <property type="match status" value="1"/>
</dbReference>
<protein>
    <submittedName>
        <fullName evidence="2">DUF3343 domain-containing protein</fullName>
    </submittedName>
</protein>
<feature type="domain" description="Putative Se/S carrier protein-like" evidence="1">
    <location>
        <begin position="2"/>
        <end position="69"/>
    </location>
</feature>
<dbReference type="Proteomes" id="UP000467132">
    <property type="component" value="Unassembled WGS sequence"/>
</dbReference>
<name>A0A845QUK9_9CLOT</name>
<dbReference type="AlphaFoldDB" id="A0A845QUK9"/>
<sequence>MYVIAFDSTHHAIKSEKEIKSQEINIKTIPTPREISVSCGLSIKFDYNDLNWINNIIRENNLSTSGIYKIYRKEGKRVAEKLI</sequence>
<dbReference type="InterPro" id="IPR021778">
    <property type="entry name" value="Se/S_carrier-like"/>
</dbReference>